<dbReference type="GeneID" id="43579576"/>
<keyword evidence="3 5" id="KW-0653">Protein transport</keyword>
<dbReference type="Gene3D" id="2.60.40.1170">
    <property type="entry name" value="Mu homology domain, subdomain B"/>
    <property type="match status" value="2"/>
</dbReference>
<dbReference type="GO" id="GO:0030131">
    <property type="term" value="C:clathrin adaptor complex"/>
    <property type="evidence" value="ECO:0007669"/>
    <property type="project" value="UniProtKB-UniRule"/>
</dbReference>
<reference evidence="8 9" key="1">
    <citation type="submission" date="2019-09" db="EMBL/GenBank/DDBJ databases">
        <authorList>
            <person name="Brejova B."/>
        </authorList>
    </citation>
    <scope>NUCLEOTIDE SEQUENCE [LARGE SCALE GENOMIC DNA]</scope>
</reference>
<dbReference type="PROSITE" id="PS51072">
    <property type="entry name" value="MHD"/>
    <property type="match status" value="1"/>
</dbReference>
<evidence type="ECO:0000256" key="2">
    <source>
        <dbReference type="ARBA" id="ARBA00022448"/>
    </source>
</evidence>
<dbReference type="InterPro" id="IPR028565">
    <property type="entry name" value="MHD"/>
</dbReference>
<comment type="similarity">
    <text evidence="5">Belongs to the adaptor complexes medium subunit family.</text>
</comment>
<organism evidence="8 9">
    <name type="scientific">Magnusiomyces paraingens</name>
    <dbReference type="NCBI Taxonomy" id="2606893"/>
    <lineage>
        <taxon>Eukaryota</taxon>
        <taxon>Fungi</taxon>
        <taxon>Dikarya</taxon>
        <taxon>Ascomycota</taxon>
        <taxon>Saccharomycotina</taxon>
        <taxon>Dipodascomycetes</taxon>
        <taxon>Dipodascales</taxon>
        <taxon>Dipodascaceae</taxon>
        <taxon>Magnusiomyces</taxon>
    </lineage>
</organism>
<dbReference type="CDD" id="cd14835">
    <property type="entry name" value="AP1_Mu_N"/>
    <property type="match status" value="1"/>
</dbReference>
<dbReference type="InterPro" id="IPR011012">
    <property type="entry name" value="Longin-like_dom_sf"/>
</dbReference>
<dbReference type="InterPro" id="IPR022775">
    <property type="entry name" value="AP_mu_sigma_su"/>
</dbReference>
<dbReference type="PROSITE" id="PS00990">
    <property type="entry name" value="CLAT_ADAPTOR_M_1"/>
    <property type="match status" value="1"/>
</dbReference>
<feature type="domain" description="MHD" evidence="7">
    <location>
        <begin position="167"/>
        <end position="468"/>
    </location>
</feature>
<dbReference type="Proteomes" id="UP000398389">
    <property type="component" value="Unassembled WGS sequence"/>
</dbReference>
<dbReference type="FunFam" id="3.30.450.60:FF:000002">
    <property type="entry name" value="AP-2 complex subunit mu, putative"/>
    <property type="match status" value="1"/>
</dbReference>
<name>A0A5E8B875_9ASCO</name>
<dbReference type="InterPro" id="IPR050431">
    <property type="entry name" value="Adaptor_comp_med_subunit"/>
</dbReference>
<dbReference type="PIRSF" id="PIRSF005992">
    <property type="entry name" value="Clathrin_mu"/>
    <property type="match status" value="1"/>
</dbReference>
<dbReference type="GO" id="GO:0006886">
    <property type="term" value="P:intracellular protein transport"/>
    <property type="evidence" value="ECO:0007669"/>
    <property type="project" value="UniProtKB-UniRule"/>
</dbReference>
<dbReference type="CDD" id="cd09250">
    <property type="entry name" value="AP-1_Mu1_Cterm"/>
    <property type="match status" value="1"/>
</dbReference>
<dbReference type="PANTHER" id="PTHR10529">
    <property type="entry name" value="AP COMPLEX SUBUNIT MU"/>
    <property type="match status" value="1"/>
</dbReference>
<keyword evidence="4" id="KW-0472">Membrane</keyword>
<keyword evidence="2 5" id="KW-0813">Transport</keyword>
<evidence type="ECO:0000313" key="9">
    <source>
        <dbReference type="Proteomes" id="UP000398389"/>
    </source>
</evidence>
<evidence type="ECO:0000256" key="5">
    <source>
        <dbReference type="PIRNR" id="PIRNR005992"/>
    </source>
</evidence>
<dbReference type="Pfam" id="PF00928">
    <property type="entry name" value="Adap_comp_sub"/>
    <property type="match status" value="1"/>
</dbReference>
<dbReference type="AlphaFoldDB" id="A0A5E8B875"/>
<dbReference type="PRINTS" id="PR00314">
    <property type="entry name" value="CLATHRINADPT"/>
</dbReference>
<dbReference type="Pfam" id="PF01217">
    <property type="entry name" value="Clat_adaptor_s"/>
    <property type="match status" value="1"/>
</dbReference>
<sequence>MTVSAIFFLDSKGKPLLSRNYRGDVPITSAIDAFPSLLTEAQHHSTAVPPCINHNGINYLFITHSDIYVLALSKQNTNASAVLFFLHQLVQTLIQYLNALDEETIRDNFVIIYELLDEMMDFGHPQISDYKVLQEYITQDSHPASASASSIVTNSVSWRPEGIFYKKNELFLDVIESVDFLLGADGKIIRNDVQGKVVINAYLSGMPVLKLGLNDVDKKILEQQKKEEEEGVDHSQTSRPRKKIGSKQVHMEDIKFHQCVQLDQFESDRTIMFTPPDGKFDLLTYRVSNVSQRPLFAVDATVDLKSHSRAIINVTVKSQFRKRSTATQVEVQIPVPRDADSPRFKTTAGTVIYAPELNAVVWKIKDFPGGQEYKMKAQVSLSSLAGEFDDNDEQLTSGASQTDSANAYRTATLTRIKNQPVRVKFDIPYFAVSGLQVRYLKVEEARLQYQALPWVRYLTQSGDEFAIRLPPKNVF</sequence>
<evidence type="ECO:0000313" key="8">
    <source>
        <dbReference type="EMBL" id="VVT45447.1"/>
    </source>
</evidence>
<dbReference type="GO" id="GO:0016192">
    <property type="term" value="P:vesicle-mediated transport"/>
    <property type="evidence" value="ECO:0007669"/>
    <property type="project" value="InterPro"/>
</dbReference>
<dbReference type="RefSeq" id="XP_031851367.1">
    <property type="nucleotide sequence ID" value="XM_031995476.1"/>
</dbReference>
<protein>
    <recommendedName>
        <fullName evidence="7">MHD domain-containing protein</fullName>
    </recommendedName>
</protein>
<dbReference type="InterPro" id="IPR001392">
    <property type="entry name" value="Clathrin_mu"/>
</dbReference>
<comment type="subcellular location">
    <subcellularLocation>
        <location evidence="1">Endomembrane system</location>
    </subcellularLocation>
</comment>
<accession>A0A5E8B875</accession>
<dbReference type="GO" id="GO:0012505">
    <property type="term" value="C:endomembrane system"/>
    <property type="evidence" value="ECO:0007669"/>
    <property type="project" value="UniProtKB-SubCell"/>
</dbReference>
<evidence type="ECO:0000256" key="3">
    <source>
        <dbReference type="ARBA" id="ARBA00022927"/>
    </source>
</evidence>
<dbReference type="InterPro" id="IPR018240">
    <property type="entry name" value="Clathrin_mu_CS"/>
</dbReference>
<keyword evidence="9" id="KW-1185">Reference proteome</keyword>
<gene>
    <name evidence="8" type="ORF">SAPINGB_P000753</name>
</gene>
<proteinExistence type="inferred from homology"/>
<evidence type="ECO:0000256" key="6">
    <source>
        <dbReference type="SAM" id="MobiDB-lite"/>
    </source>
</evidence>
<evidence type="ECO:0000256" key="1">
    <source>
        <dbReference type="ARBA" id="ARBA00004308"/>
    </source>
</evidence>
<dbReference type="SUPFAM" id="SSF64356">
    <property type="entry name" value="SNARE-like"/>
    <property type="match status" value="1"/>
</dbReference>
<evidence type="ECO:0000259" key="7">
    <source>
        <dbReference type="PROSITE" id="PS51072"/>
    </source>
</evidence>
<evidence type="ECO:0000256" key="4">
    <source>
        <dbReference type="ARBA" id="ARBA00023136"/>
    </source>
</evidence>
<dbReference type="Gene3D" id="3.30.450.60">
    <property type="match status" value="1"/>
</dbReference>
<dbReference type="OrthoDB" id="10259133at2759"/>
<dbReference type="InterPro" id="IPR036168">
    <property type="entry name" value="AP2_Mu_C_sf"/>
</dbReference>
<feature type="region of interest" description="Disordered" evidence="6">
    <location>
        <begin position="224"/>
        <end position="247"/>
    </location>
</feature>
<dbReference type="SUPFAM" id="SSF49447">
    <property type="entry name" value="Second domain of Mu2 adaptin subunit (ap50) of ap2 adaptor"/>
    <property type="match status" value="1"/>
</dbReference>
<dbReference type="EMBL" id="CABVLU010000001">
    <property type="protein sequence ID" value="VVT45447.1"/>
    <property type="molecule type" value="Genomic_DNA"/>
</dbReference>